<evidence type="ECO:0000256" key="5">
    <source>
        <dbReference type="ARBA" id="ARBA00022989"/>
    </source>
</evidence>
<dbReference type="PANTHER" id="PTHR43744">
    <property type="entry name" value="ABC TRANSPORTER PERMEASE PROTEIN MG189-RELATED-RELATED"/>
    <property type="match status" value="1"/>
</dbReference>
<evidence type="ECO:0000256" key="7">
    <source>
        <dbReference type="RuleBase" id="RU363032"/>
    </source>
</evidence>
<dbReference type="OrthoDB" id="9794684at2"/>
<accession>A0A4T2BT01</accession>
<keyword evidence="2 7" id="KW-0813">Transport</keyword>
<dbReference type="InterPro" id="IPR000515">
    <property type="entry name" value="MetI-like"/>
</dbReference>
<dbReference type="Gene3D" id="1.10.3720.10">
    <property type="entry name" value="MetI-like"/>
    <property type="match status" value="1"/>
</dbReference>
<keyword evidence="3" id="KW-1003">Cell membrane</keyword>
<evidence type="ECO:0000256" key="1">
    <source>
        <dbReference type="ARBA" id="ARBA00004651"/>
    </source>
</evidence>
<keyword evidence="4 7" id="KW-0812">Transmembrane</keyword>
<gene>
    <name evidence="9" type="ORF">D4765_12180</name>
</gene>
<dbReference type="EMBL" id="QYRT01000023">
    <property type="protein sequence ID" value="TIH34873.1"/>
    <property type="molecule type" value="Genomic_DNA"/>
</dbReference>
<keyword evidence="5 7" id="KW-1133">Transmembrane helix</keyword>
<dbReference type="Pfam" id="PF00528">
    <property type="entry name" value="BPD_transp_1"/>
    <property type="match status" value="1"/>
</dbReference>
<dbReference type="SUPFAM" id="SSF161098">
    <property type="entry name" value="MetI-like"/>
    <property type="match status" value="1"/>
</dbReference>
<name>A0A4T2BT01_9MICO</name>
<feature type="transmembrane region" description="Helical" evidence="7">
    <location>
        <begin position="79"/>
        <end position="102"/>
    </location>
</feature>
<dbReference type="AlphaFoldDB" id="A0A4T2BT01"/>
<reference evidence="9 10" key="1">
    <citation type="journal article" date="2019" name="Microorganisms">
        <title>Systematic Affiliation and Genome Analysis of Subtercola vilae DB165(T) with Particular Emphasis on Cold Adaptation of an Isolate from a High-Altitude Cold Volcano Lake.</title>
        <authorList>
            <person name="Villalobos A.S."/>
            <person name="Wiese J."/>
            <person name="Imhoff J.F."/>
            <person name="Dorador C."/>
            <person name="Keller A."/>
            <person name="Hentschel U."/>
        </authorList>
    </citation>
    <scope>NUCLEOTIDE SEQUENCE [LARGE SCALE GENOMIC DNA]</scope>
    <source>
        <strain evidence="9 10">DB165</strain>
    </source>
</reference>
<organism evidence="9 10">
    <name type="scientific">Subtercola vilae</name>
    <dbReference type="NCBI Taxonomy" id="2056433"/>
    <lineage>
        <taxon>Bacteria</taxon>
        <taxon>Bacillati</taxon>
        <taxon>Actinomycetota</taxon>
        <taxon>Actinomycetes</taxon>
        <taxon>Micrococcales</taxon>
        <taxon>Microbacteriaceae</taxon>
        <taxon>Subtercola</taxon>
    </lineage>
</organism>
<sequence>MTAVVSYKRHKNLWVRFVQPVVVIALCVIAVGIPLWLALITSAKSQGEANLPDLSLPTSWHIVDNYVQAFTDGEVWRGLLGSLLVMVPSVIGVILFGSLAAWILARRSSRWASVLYAAAISGLILPPAVVTIVLLLRQLGLASSPAGMIFVYMGMYMSIVIFFITGFVRTIPIELEEAARIDGAKPLKIFFTIILPLLRPVIATATILVCLYIWNDVFYSFFVLGGGSTTTLQLNLFQIASSNLYQNNWNLIFAYVVISSLPLLIVFIFAQRRIISGITGGAVK</sequence>
<feature type="transmembrane region" description="Helical" evidence="7">
    <location>
        <begin position="21"/>
        <end position="43"/>
    </location>
</feature>
<evidence type="ECO:0000259" key="8">
    <source>
        <dbReference type="PROSITE" id="PS50928"/>
    </source>
</evidence>
<evidence type="ECO:0000256" key="6">
    <source>
        <dbReference type="ARBA" id="ARBA00023136"/>
    </source>
</evidence>
<comment type="similarity">
    <text evidence="7">Belongs to the binding-protein-dependent transport system permease family.</text>
</comment>
<dbReference type="GO" id="GO:0055085">
    <property type="term" value="P:transmembrane transport"/>
    <property type="evidence" value="ECO:0007669"/>
    <property type="project" value="InterPro"/>
</dbReference>
<dbReference type="GO" id="GO:0005886">
    <property type="term" value="C:plasma membrane"/>
    <property type="evidence" value="ECO:0007669"/>
    <property type="project" value="UniProtKB-SubCell"/>
</dbReference>
<feature type="transmembrane region" description="Helical" evidence="7">
    <location>
        <begin position="114"/>
        <end position="136"/>
    </location>
</feature>
<evidence type="ECO:0000313" key="9">
    <source>
        <dbReference type="EMBL" id="TIH34873.1"/>
    </source>
</evidence>
<evidence type="ECO:0000313" key="10">
    <source>
        <dbReference type="Proteomes" id="UP000306192"/>
    </source>
</evidence>
<dbReference type="CDD" id="cd06261">
    <property type="entry name" value="TM_PBP2"/>
    <property type="match status" value="1"/>
</dbReference>
<dbReference type="Proteomes" id="UP000306192">
    <property type="component" value="Unassembled WGS sequence"/>
</dbReference>
<feature type="transmembrane region" description="Helical" evidence="7">
    <location>
        <begin position="148"/>
        <end position="168"/>
    </location>
</feature>
<feature type="transmembrane region" description="Helical" evidence="7">
    <location>
        <begin position="252"/>
        <end position="270"/>
    </location>
</feature>
<evidence type="ECO:0000256" key="4">
    <source>
        <dbReference type="ARBA" id="ARBA00022692"/>
    </source>
</evidence>
<keyword evidence="6 7" id="KW-0472">Membrane</keyword>
<evidence type="ECO:0000256" key="3">
    <source>
        <dbReference type="ARBA" id="ARBA00022475"/>
    </source>
</evidence>
<keyword evidence="10" id="KW-1185">Reference proteome</keyword>
<proteinExistence type="inferred from homology"/>
<evidence type="ECO:0000256" key="2">
    <source>
        <dbReference type="ARBA" id="ARBA00022448"/>
    </source>
</evidence>
<comment type="caution">
    <text evidence="9">The sequence shown here is derived from an EMBL/GenBank/DDBJ whole genome shotgun (WGS) entry which is preliminary data.</text>
</comment>
<dbReference type="PROSITE" id="PS50928">
    <property type="entry name" value="ABC_TM1"/>
    <property type="match status" value="1"/>
</dbReference>
<feature type="domain" description="ABC transmembrane type-1" evidence="8">
    <location>
        <begin position="79"/>
        <end position="270"/>
    </location>
</feature>
<comment type="subcellular location">
    <subcellularLocation>
        <location evidence="1 7">Cell membrane</location>
        <topology evidence="1 7">Multi-pass membrane protein</topology>
    </subcellularLocation>
</comment>
<dbReference type="PANTHER" id="PTHR43744:SF8">
    <property type="entry name" value="SN-GLYCEROL-3-PHOSPHATE TRANSPORT SYSTEM PERMEASE PROTEIN UGPE"/>
    <property type="match status" value="1"/>
</dbReference>
<dbReference type="InterPro" id="IPR035906">
    <property type="entry name" value="MetI-like_sf"/>
</dbReference>
<protein>
    <submittedName>
        <fullName evidence="9">Carbohydrate ABC transporter permease</fullName>
    </submittedName>
</protein>
<feature type="transmembrane region" description="Helical" evidence="7">
    <location>
        <begin position="189"/>
        <end position="214"/>
    </location>
</feature>